<name>A0AAV9PIB2_9PEZI</name>
<evidence type="ECO:0008006" key="3">
    <source>
        <dbReference type="Google" id="ProtNLM"/>
    </source>
</evidence>
<dbReference type="InterPro" id="IPR032710">
    <property type="entry name" value="NTF2-like_dom_sf"/>
</dbReference>
<dbReference type="Gene3D" id="3.10.450.50">
    <property type="match status" value="1"/>
</dbReference>
<comment type="caution">
    <text evidence="1">The sequence shown here is derived from an EMBL/GenBank/DDBJ whole genome shotgun (WGS) entry which is preliminary data.</text>
</comment>
<accession>A0AAV9PIB2</accession>
<evidence type="ECO:0000313" key="1">
    <source>
        <dbReference type="EMBL" id="KAK5173537.1"/>
    </source>
</evidence>
<organism evidence="1 2">
    <name type="scientific">Saxophila tyrrhenica</name>
    <dbReference type="NCBI Taxonomy" id="1690608"/>
    <lineage>
        <taxon>Eukaryota</taxon>
        <taxon>Fungi</taxon>
        <taxon>Dikarya</taxon>
        <taxon>Ascomycota</taxon>
        <taxon>Pezizomycotina</taxon>
        <taxon>Dothideomycetes</taxon>
        <taxon>Dothideomycetidae</taxon>
        <taxon>Mycosphaerellales</taxon>
        <taxon>Extremaceae</taxon>
        <taxon>Saxophila</taxon>
    </lineage>
</organism>
<reference evidence="1 2" key="1">
    <citation type="submission" date="2023-08" db="EMBL/GenBank/DDBJ databases">
        <title>Black Yeasts Isolated from many extreme environments.</title>
        <authorList>
            <person name="Coleine C."/>
            <person name="Stajich J.E."/>
            <person name="Selbmann L."/>
        </authorList>
    </citation>
    <scope>NUCLEOTIDE SEQUENCE [LARGE SCALE GENOMIC DNA]</scope>
    <source>
        <strain evidence="1 2">CCFEE 5935</strain>
    </source>
</reference>
<evidence type="ECO:0000313" key="2">
    <source>
        <dbReference type="Proteomes" id="UP001337655"/>
    </source>
</evidence>
<dbReference type="RefSeq" id="XP_064662232.1">
    <property type="nucleotide sequence ID" value="XM_064799477.1"/>
</dbReference>
<sequence length="147" mass="16955">MSSNLDNQKSLTAKFIKIEEAWDIEANIQLRTNDCIYHLRPTTLGHPPRNNDEFREFYTSLKALWTDYKLEVLQTTHDAETHKSVIHAINYAETPAGPFEMECIMILSFTEDGTKLKRVEELADSAYLNEFLERVAKVTMLPTEQSS</sequence>
<keyword evidence="2" id="KW-1185">Reference proteome</keyword>
<protein>
    <recommendedName>
        <fullName evidence="3">SnoaL-like domain-containing protein</fullName>
    </recommendedName>
</protein>
<proteinExistence type="predicted"/>
<dbReference type="AlphaFoldDB" id="A0AAV9PIB2"/>
<dbReference type="PANTHER" id="PTHR39598">
    <property type="entry name" value="AUSTINOL SYNTHESIS PROTEIN F-RELATED"/>
    <property type="match status" value="1"/>
</dbReference>
<dbReference type="Proteomes" id="UP001337655">
    <property type="component" value="Unassembled WGS sequence"/>
</dbReference>
<dbReference type="PANTHER" id="PTHR39598:SF1">
    <property type="entry name" value="AUSTINOID BIOSYNTHESIS CLUSTERS PROTEIN F-RELATED"/>
    <property type="match status" value="1"/>
</dbReference>
<dbReference type="GeneID" id="89923565"/>
<dbReference type="EMBL" id="JAVRRT010000003">
    <property type="protein sequence ID" value="KAK5173537.1"/>
    <property type="molecule type" value="Genomic_DNA"/>
</dbReference>
<dbReference type="SUPFAM" id="SSF54427">
    <property type="entry name" value="NTF2-like"/>
    <property type="match status" value="1"/>
</dbReference>
<dbReference type="InterPro" id="IPR050977">
    <property type="entry name" value="Fungal_Meroterpenoid_Isomerase"/>
</dbReference>
<gene>
    <name evidence="1" type="ORF">LTR77_002218</name>
</gene>